<feature type="compositionally biased region" description="Basic and acidic residues" evidence="1">
    <location>
        <begin position="50"/>
        <end position="88"/>
    </location>
</feature>
<keyword evidence="3" id="KW-1185">Reference proteome</keyword>
<feature type="compositionally biased region" description="Polar residues" evidence="1">
    <location>
        <begin position="105"/>
        <end position="115"/>
    </location>
</feature>
<dbReference type="AlphaFoldDB" id="A0A9N9NQX8"/>
<sequence>DDNKDFYSSKRSSSTSVNHKKLRSKPHNIEHGSQRERKLSNNHNSASHRRGGEEDRKGHRIDRGSSTKVRQTDRERDRGDHCEEKHSNNDSISKNKGSSVGIYRSKTTPPNQTHQ</sequence>
<proteinExistence type="predicted"/>
<comment type="caution">
    <text evidence="2">The sequence shown here is derived from an EMBL/GenBank/DDBJ whole genome shotgun (WGS) entry which is preliminary data.</text>
</comment>
<evidence type="ECO:0000313" key="2">
    <source>
        <dbReference type="EMBL" id="CAG8749923.1"/>
    </source>
</evidence>
<protein>
    <submittedName>
        <fullName evidence="2">12026_t:CDS:1</fullName>
    </submittedName>
</protein>
<organism evidence="2 3">
    <name type="scientific">Funneliformis mosseae</name>
    <name type="common">Endomycorrhizal fungus</name>
    <name type="synonym">Glomus mosseae</name>
    <dbReference type="NCBI Taxonomy" id="27381"/>
    <lineage>
        <taxon>Eukaryota</taxon>
        <taxon>Fungi</taxon>
        <taxon>Fungi incertae sedis</taxon>
        <taxon>Mucoromycota</taxon>
        <taxon>Glomeromycotina</taxon>
        <taxon>Glomeromycetes</taxon>
        <taxon>Glomerales</taxon>
        <taxon>Glomeraceae</taxon>
        <taxon>Funneliformis</taxon>
    </lineage>
</organism>
<evidence type="ECO:0000313" key="3">
    <source>
        <dbReference type="Proteomes" id="UP000789375"/>
    </source>
</evidence>
<dbReference type="Proteomes" id="UP000789375">
    <property type="component" value="Unassembled WGS sequence"/>
</dbReference>
<feature type="region of interest" description="Disordered" evidence="1">
    <location>
        <begin position="1"/>
        <end position="115"/>
    </location>
</feature>
<accession>A0A9N9NQX8</accession>
<reference evidence="2" key="1">
    <citation type="submission" date="2021-06" db="EMBL/GenBank/DDBJ databases">
        <authorList>
            <person name="Kallberg Y."/>
            <person name="Tangrot J."/>
            <person name="Rosling A."/>
        </authorList>
    </citation>
    <scope>NUCLEOTIDE SEQUENCE</scope>
    <source>
        <strain evidence="2">87-6 pot B 2015</strain>
    </source>
</reference>
<gene>
    <name evidence="2" type="ORF">FMOSSE_LOCUS16596</name>
</gene>
<dbReference type="EMBL" id="CAJVPP010024613">
    <property type="protein sequence ID" value="CAG8749923.1"/>
    <property type="molecule type" value="Genomic_DNA"/>
</dbReference>
<evidence type="ECO:0000256" key="1">
    <source>
        <dbReference type="SAM" id="MobiDB-lite"/>
    </source>
</evidence>
<name>A0A9N9NQX8_FUNMO</name>
<feature type="non-terminal residue" evidence="2">
    <location>
        <position position="1"/>
    </location>
</feature>
<feature type="non-terminal residue" evidence="2">
    <location>
        <position position="115"/>
    </location>
</feature>
<feature type="compositionally biased region" description="Basic and acidic residues" evidence="1">
    <location>
        <begin position="27"/>
        <end position="39"/>
    </location>
</feature>
<feature type="compositionally biased region" description="Polar residues" evidence="1">
    <location>
        <begin position="89"/>
        <end position="98"/>
    </location>
</feature>